<protein>
    <submittedName>
        <fullName evidence="1">Uncharacterized protein</fullName>
    </submittedName>
</protein>
<dbReference type="AlphaFoldDB" id="A0A1G2F3L9"/>
<dbReference type="STRING" id="1801726.A3H02_00690"/>
<sequence>MGKDCLAASPLGIRALRKAQSHKIPRRAKRNGNGFVQKFGVRSDFLNKPLHFPVVFGRSQIFGLFRI</sequence>
<comment type="caution">
    <text evidence="1">The sequence shown here is derived from an EMBL/GenBank/DDBJ whole genome shotgun (WGS) entry which is preliminary data.</text>
</comment>
<name>A0A1G2F3L9_9BACT</name>
<dbReference type="Proteomes" id="UP000176787">
    <property type="component" value="Unassembled WGS sequence"/>
</dbReference>
<proteinExistence type="predicted"/>
<evidence type="ECO:0000313" key="2">
    <source>
        <dbReference type="Proteomes" id="UP000176787"/>
    </source>
</evidence>
<organism evidence="1 2">
    <name type="scientific">Candidatus Niyogibacteria bacterium RIFCSPLOWO2_12_FULL_41_13</name>
    <dbReference type="NCBI Taxonomy" id="1801726"/>
    <lineage>
        <taxon>Bacteria</taxon>
        <taxon>Candidatus Niyogiibacteriota</taxon>
    </lineage>
</organism>
<reference evidence="1 2" key="1">
    <citation type="journal article" date="2016" name="Nat. Commun.">
        <title>Thousands of microbial genomes shed light on interconnected biogeochemical processes in an aquifer system.</title>
        <authorList>
            <person name="Anantharaman K."/>
            <person name="Brown C.T."/>
            <person name="Hug L.A."/>
            <person name="Sharon I."/>
            <person name="Castelle C.J."/>
            <person name="Probst A.J."/>
            <person name="Thomas B.C."/>
            <person name="Singh A."/>
            <person name="Wilkins M.J."/>
            <person name="Karaoz U."/>
            <person name="Brodie E.L."/>
            <person name="Williams K.H."/>
            <person name="Hubbard S.S."/>
            <person name="Banfield J.F."/>
        </authorList>
    </citation>
    <scope>NUCLEOTIDE SEQUENCE [LARGE SCALE GENOMIC DNA]</scope>
</reference>
<dbReference type="EMBL" id="MHMS01000012">
    <property type="protein sequence ID" value="OGZ32188.1"/>
    <property type="molecule type" value="Genomic_DNA"/>
</dbReference>
<evidence type="ECO:0000313" key="1">
    <source>
        <dbReference type="EMBL" id="OGZ32188.1"/>
    </source>
</evidence>
<accession>A0A1G2F3L9</accession>
<gene>
    <name evidence="1" type="ORF">A3H02_00690</name>
</gene>